<dbReference type="RefSeq" id="WP_192026399.1">
    <property type="nucleotide sequence ID" value="NZ_JACYTN010000018.1"/>
</dbReference>
<evidence type="ECO:0000313" key="4">
    <source>
        <dbReference type="Proteomes" id="UP000634529"/>
    </source>
</evidence>
<evidence type="ECO:0000256" key="1">
    <source>
        <dbReference type="ARBA" id="ARBA00007637"/>
    </source>
</evidence>
<gene>
    <name evidence="3" type="ORF">IFO66_17455</name>
</gene>
<sequence length="333" mass="37228">MGYRDVTFQAGTQFLVTGAAGFIGSNLVEALLQKGMKVRGLDNFLTGKKEHVECFLNDPNFTFIEGDIRDAAVCREACTQVDYVLHQAALGSVPRSIREPVLYDENNIVGTLQLFEAARLSGKVKKVVYASSSSVYGDAEQLPKVEGHEGKLLSPYAITKAVNEYYGSLYTKLYQLPCVGLRYFNVFGRRQDPYSSYAAVIPLFAKLLLEGQQPTINGDGRQTRDFTYIDNVIEANLKACVAGDEANGEVFNIACAESFTIADMLRMMCKQLSTPYLPNHGPDRQGDIKHSLADISKARSLLNYTAEWNFHRGFDEAAAWYRTYFNRQIEREV</sequence>
<comment type="caution">
    <text evidence="3">The sequence shown here is derived from an EMBL/GenBank/DDBJ whole genome shotgun (WGS) entry which is preliminary data.</text>
</comment>
<dbReference type="InterPro" id="IPR036291">
    <property type="entry name" value="NAD(P)-bd_dom_sf"/>
</dbReference>
<reference evidence="3 4" key="1">
    <citation type="submission" date="2020-09" db="EMBL/GenBank/DDBJ databases">
        <title>Paenibacillus sp. CAU 1523 isolated from sand of Haeundae Beach.</title>
        <authorList>
            <person name="Kim W."/>
        </authorList>
    </citation>
    <scope>NUCLEOTIDE SEQUENCE [LARGE SCALE GENOMIC DNA]</scope>
    <source>
        <strain evidence="3 4">CAU 1523</strain>
    </source>
</reference>
<dbReference type="InterPro" id="IPR001509">
    <property type="entry name" value="Epimerase_deHydtase"/>
</dbReference>
<dbReference type="SUPFAM" id="SSF51735">
    <property type="entry name" value="NAD(P)-binding Rossmann-fold domains"/>
    <property type="match status" value="1"/>
</dbReference>
<keyword evidence="4" id="KW-1185">Reference proteome</keyword>
<evidence type="ECO:0000259" key="2">
    <source>
        <dbReference type="Pfam" id="PF01370"/>
    </source>
</evidence>
<dbReference type="Proteomes" id="UP000634529">
    <property type="component" value="Unassembled WGS sequence"/>
</dbReference>
<dbReference type="PRINTS" id="PR01713">
    <property type="entry name" value="NUCEPIMERASE"/>
</dbReference>
<feature type="domain" description="NAD-dependent epimerase/dehydratase" evidence="2">
    <location>
        <begin position="15"/>
        <end position="254"/>
    </location>
</feature>
<proteinExistence type="inferred from homology"/>
<evidence type="ECO:0000313" key="3">
    <source>
        <dbReference type="EMBL" id="MBD8500080.1"/>
    </source>
</evidence>
<dbReference type="EMBL" id="JACYTN010000018">
    <property type="protein sequence ID" value="MBD8500080.1"/>
    <property type="molecule type" value="Genomic_DNA"/>
</dbReference>
<comment type="similarity">
    <text evidence="1">Belongs to the NAD(P)-dependent epimerase/dehydratase family.</text>
</comment>
<organism evidence="3 4">
    <name type="scientific">Paenibacillus arenosi</name>
    <dbReference type="NCBI Taxonomy" id="2774142"/>
    <lineage>
        <taxon>Bacteria</taxon>
        <taxon>Bacillati</taxon>
        <taxon>Bacillota</taxon>
        <taxon>Bacilli</taxon>
        <taxon>Bacillales</taxon>
        <taxon>Paenibacillaceae</taxon>
        <taxon>Paenibacillus</taxon>
    </lineage>
</organism>
<dbReference type="Pfam" id="PF01370">
    <property type="entry name" value="Epimerase"/>
    <property type="match status" value="1"/>
</dbReference>
<accession>A0ABR9B113</accession>
<name>A0ABR9B113_9BACL</name>
<dbReference type="PANTHER" id="PTHR43000">
    <property type="entry name" value="DTDP-D-GLUCOSE 4,6-DEHYDRATASE-RELATED"/>
    <property type="match status" value="1"/>
</dbReference>
<dbReference type="Gene3D" id="3.90.25.10">
    <property type="entry name" value="UDP-galactose 4-epimerase, domain 1"/>
    <property type="match status" value="1"/>
</dbReference>
<dbReference type="Gene3D" id="3.40.50.720">
    <property type="entry name" value="NAD(P)-binding Rossmann-like Domain"/>
    <property type="match status" value="1"/>
</dbReference>
<protein>
    <submittedName>
        <fullName evidence="3">NAD-dependent epimerase/dehydratase family protein</fullName>
    </submittedName>
</protein>